<sequence length="121" mass="14579">MEIPNSYNWFVKLKLTKFIPWHFDEVLNSNSIGSERFKIENNSNREVLTFGNRQDMDTFAGFEIKNGKVCENVIVFHPSFQQNTSDWDIIENEYSDFFEFMRNQVLLEMKEWITDDEIDEY</sequence>
<dbReference type="RefSeq" id="WP_166139201.1">
    <property type="nucleotide sequence ID" value="NZ_JAAOBY010000016.1"/>
</dbReference>
<gene>
    <name evidence="1" type="ORF">H8R26_14735</name>
</gene>
<protein>
    <recommendedName>
        <fullName evidence="3">DUF4268 domain-containing protein</fullName>
    </recommendedName>
</protein>
<organism evidence="1 2">
    <name type="scientific">Flavobacterium turcicum</name>
    <dbReference type="NCBI Taxonomy" id="2764718"/>
    <lineage>
        <taxon>Bacteria</taxon>
        <taxon>Pseudomonadati</taxon>
        <taxon>Bacteroidota</taxon>
        <taxon>Flavobacteriia</taxon>
        <taxon>Flavobacteriales</taxon>
        <taxon>Flavobacteriaceae</taxon>
        <taxon>Flavobacterium</taxon>
    </lineage>
</organism>
<keyword evidence="2" id="KW-1185">Reference proteome</keyword>
<dbReference type="EMBL" id="JACRUM010000017">
    <property type="protein sequence ID" value="MBC5864682.1"/>
    <property type="molecule type" value="Genomic_DNA"/>
</dbReference>
<evidence type="ECO:0008006" key="3">
    <source>
        <dbReference type="Google" id="ProtNLM"/>
    </source>
</evidence>
<reference evidence="1 2" key="1">
    <citation type="submission" date="2020-08" db="EMBL/GenBank/DDBJ databases">
        <title>Description of novel Flavobacterium F-400 isolate.</title>
        <authorList>
            <person name="Saticioglu I."/>
            <person name="Duman M."/>
            <person name="Altun S."/>
        </authorList>
    </citation>
    <scope>NUCLEOTIDE SEQUENCE [LARGE SCALE GENOMIC DNA]</scope>
    <source>
        <strain evidence="1 2">F-400</strain>
    </source>
</reference>
<name>A0ABR7JJP1_9FLAO</name>
<accession>A0ABR7JJP1</accession>
<proteinExistence type="predicted"/>
<evidence type="ECO:0000313" key="1">
    <source>
        <dbReference type="EMBL" id="MBC5864682.1"/>
    </source>
</evidence>
<comment type="caution">
    <text evidence="1">The sequence shown here is derived from an EMBL/GenBank/DDBJ whole genome shotgun (WGS) entry which is preliminary data.</text>
</comment>
<dbReference type="Proteomes" id="UP000621670">
    <property type="component" value="Unassembled WGS sequence"/>
</dbReference>
<evidence type="ECO:0000313" key="2">
    <source>
        <dbReference type="Proteomes" id="UP000621670"/>
    </source>
</evidence>